<organism evidence="1">
    <name type="scientific">Spongospora subterranea</name>
    <dbReference type="NCBI Taxonomy" id="70186"/>
    <lineage>
        <taxon>Eukaryota</taxon>
        <taxon>Sar</taxon>
        <taxon>Rhizaria</taxon>
        <taxon>Endomyxa</taxon>
        <taxon>Phytomyxea</taxon>
        <taxon>Plasmodiophorida</taxon>
        <taxon>Plasmodiophoridae</taxon>
        <taxon>Spongospora</taxon>
    </lineage>
</organism>
<dbReference type="AlphaFoldDB" id="A0A0H5QM76"/>
<evidence type="ECO:0000313" key="1">
    <source>
        <dbReference type="EMBL" id="CRZ02481.1"/>
    </source>
</evidence>
<sequence length="527" mass="58496">MVKRQRESPTVEYSCFLSSSCLVMVLEYIGAWECLLIAKVSKAWRRIVNRRIRNEISLARVGSLLRPALVVTGKVQTPELQAVMAEDGRHLLVIRERHGHVFQFNRGTVGNWREAHCSEIGAAEFLGAGRLFLLQKTLRDRTAEVWFTKDWTKCPTAVAPNLENLQPIGVDEQASVMVAQYTPQAHDVACEMHIVRVDVASGCAVDTEIRLFSGRRFAQEICITEGIEAIRILVSGLPHMDTNNGFYSTPILVSTPFLPQELLGLTFSELAHLVSPCGRWLSCGCWLTNPNHGVPGAWFTASIFSLNQNGKNRRVNFSDHARNSIVSSFSADGNYLLLGWRARKSSLPWESMDIFDVRKLFDPNNEGSAPGQPICKFTRNFSLSGDPNTRLAMTWAGNYVLMAEVTGVCVLNPHQGGSLMAIIRTTDLSRGISASSQSRILNLYCQGRVALVWIPTTRKGKIGSLILSELLTCKTLITVTSRIAFCETLGETVFVADDCRTVCLRCPNNSIRVFDCCTVSPQCFSIE</sequence>
<dbReference type="EMBL" id="HACM01002039">
    <property type="protein sequence ID" value="CRZ02481.1"/>
    <property type="molecule type" value="Transcribed_RNA"/>
</dbReference>
<proteinExistence type="predicted"/>
<accession>A0A0H5QM76</accession>
<evidence type="ECO:0008006" key="2">
    <source>
        <dbReference type="Google" id="ProtNLM"/>
    </source>
</evidence>
<dbReference type="SUPFAM" id="SSF69322">
    <property type="entry name" value="Tricorn protease domain 2"/>
    <property type="match status" value="1"/>
</dbReference>
<name>A0A0H5QM76_9EUKA</name>
<protein>
    <recommendedName>
        <fullName evidence="2">F-box domain-containing protein</fullName>
    </recommendedName>
</protein>
<reference evidence="1" key="1">
    <citation type="submission" date="2015-04" db="EMBL/GenBank/DDBJ databases">
        <title>The genome sequence of the plant pathogenic Rhizarian Plasmodiophora brassicae reveals insights in its biotrophic life cycle and the origin of chitin synthesis.</title>
        <authorList>
            <person name="Schwelm A."/>
            <person name="Fogelqvist J."/>
            <person name="Knaust A."/>
            <person name="Julke S."/>
            <person name="Lilja T."/>
            <person name="Dhandapani V."/>
            <person name="Bonilla-Rosso G."/>
            <person name="Karlsson M."/>
            <person name="Shevchenko A."/>
            <person name="Choi S.R."/>
            <person name="Kim H.G."/>
            <person name="Park J.Y."/>
            <person name="Lim Y.P."/>
            <person name="Ludwig-Muller J."/>
            <person name="Dixelius C."/>
        </authorList>
    </citation>
    <scope>NUCLEOTIDE SEQUENCE</scope>
    <source>
        <tissue evidence="1">Potato root galls</tissue>
    </source>
</reference>